<gene>
    <name evidence="10" type="primary">recN_16</name>
    <name evidence="10" type="ORF">SDC9_46524</name>
</gene>
<dbReference type="GO" id="GO:0009432">
    <property type="term" value="P:SOS response"/>
    <property type="evidence" value="ECO:0007669"/>
    <property type="project" value="TreeGrafter"/>
</dbReference>
<dbReference type="InterPro" id="IPR027417">
    <property type="entry name" value="P-loop_NTPase"/>
</dbReference>
<dbReference type="NCBIfam" id="TIGR00634">
    <property type="entry name" value="recN"/>
    <property type="match status" value="1"/>
</dbReference>
<comment type="caution">
    <text evidence="10">The sequence shown here is derived from an EMBL/GenBank/DDBJ whole genome shotgun (WGS) entry which is preliminary data.</text>
</comment>
<evidence type="ECO:0000256" key="3">
    <source>
        <dbReference type="ARBA" id="ARBA00021315"/>
    </source>
</evidence>
<evidence type="ECO:0000256" key="6">
    <source>
        <dbReference type="ARBA" id="ARBA00022840"/>
    </source>
</evidence>
<reference evidence="10" key="1">
    <citation type="submission" date="2019-08" db="EMBL/GenBank/DDBJ databases">
        <authorList>
            <person name="Kucharzyk K."/>
            <person name="Murdoch R.W."/>
            <person name="Higgins S."/>
            <person name="Loffler F."/>
        </authorList>
    </citation>
    <scope>NUCLEOTIDE SEQUENCE</scope>
</reference>
<dbReference type="GO" id="GO:0006310">
    <property type="term" value="P:DNA recombination"/>
    <property type="evidence" value="ECO:0007669"/>
    <property type="project" value="InterPro"/>
</dbReference>
<evidence type="ECO:0000256" key="1">
    <source>
        <dbReference type="ARBA" id="ARBA00003618"/>
    </source>
</evidence>
<proteinExistence type="inferred from homology"/>
<dbReference type="InterPro" id="IPR003395">
    <property type="entry name" value="RecF/RecN/SMC_N"/>
</dbReference>
<dbReference type="CDD" id="cd03241">
    <property type="entry name" value="ABC_RecN"/>
    <property type="match status" value="2"/>
</dbReference>
<comment type="function">
    <text evidence="1">May be involved in recombinational repair of damaged DNA.</text>
</comment>
<dbReference type="PANTHER" id="PTHR11059">
    <property type="entry name" value="DNA REPAIR PROTEIN RECN"/>
    <property type="match status" value="1"/>
</dbReference>
<evidence type="ECO:0000259" key="9">
    <source>
        <dbReference type="Pfam" id="PF02463"/>
    </source>
</evidence>
<dbReference type="Gene3D" id="3.40.50.300">
    <property type="entry name" value="P-loop containing nucleotide triphosphate hydrolases"/>
    <property type="match status" value="2"/>
</dbReference>
<dbReference type="GO" id="GO:0043590">
    <property type="term" value="C:bacterial nucleoid"/>
    <property type="evidence" value="ECO:0007669"/>
    <property type="project" value="TreeGrafter"/>
</dbReference>
<keyword evidence="4" id="KW-0547">Nucleotide-binding</keyword>
<keyword evidence="5" id="KW-0227">DNA damage</keyword>
<organism evidence="10">
    <name type="scientific">bioreactor metagenome</name>
    <dbReference type="NCBI Taxonomy" id="1076179"/>
    <lineage>
        <taxon>unclassified sequences</taxon>
        <taxon>metagenomes</taxon>
        <taxon>ecological metagenomes</taxon>
    </lineage>
</organism>
<dbReference type="PROSITE" id="PS00675">
    <property type="entry name" value="SIGMA54_INTERACT_1"/>
    <property type="match status" value="1"/>
</dbReference>
<dbReference type="FunFam" id="3.40.50.300:FF:000319">
    <property type="entry name" value="DNA repair protein RecN"/>
    <property type="match status" value="1"/>
</dbReference>
<dbReference type="SUPFAM" id="SSF52540">
    <property type="entry name" value="P-loop containing nucleoside triphosphate hydrolases"/>
    <property type="match status" value="1"/>
</dbReference>
<evidence type="ECO:0000313" key="10">
    <source>
        <dbReference type="EMBL" id="MPM00300.1"/>
    </source>
</evidence>
<evidence type="ECO:0000256" key="8">
    <source>
        <dbReference type="ARBA" id="ARBA00033408"/>
    </source>
</evidence>
<evidence type="ECO:0000256" key="7">
    <source>
        <dbReference type="ARBA" id="ARBA00023204"/>
    </source>
</evidence>
<accession>A0A644W944</accession>
<dbReference type="GO" id="GO:0005524">
    <property type="term" value="F:ATP binding"/>
    <property type="evidence" value="ECO:0007669"/>
    <property type="project" value="UniProtKB-KW"/>
</dbReference>
<dbReference type="Pfam" id="PF02463">
    <property type="entry name" value="SMC_N"/>
    <property type="match status" value="1"/>
</dbReference>
<name>A0A644W944_9ZZZZ</name>
<dbReference type="GO" id="GO:0006281">
    <property type="term" value="P:DNA repair"/>
    <property type="evidence" value="ECO:0007669"/>
    <property type="project" value="UniProtKB-KW"/>
</dbReference>
<dbReference type="PANTHER" id="PTHR11059:SF0">
    <property type="entry name" value="DNA REPAIR PROTEIN RECN"/>
    <property type="match status" value="1"/>
</dbReference>
<evidence type="ECO:0000256" key="5">
    <source>
        <dbReference type="ARBA" id="ARBA00022763"/>
    </source>
</evidence>
<keyword evidence="6" id="KW-0067">ATP-binding</keyword>
<sequence>MLERLSVRDFALIDEAEVDFSSGLVIFTGETGAGKSLIVGAMGFLFGGRADASIVREGADECLVSGIVDIRSVASAKRWLLEKDLSDDDGIVVLRRGLRRQGRAYAYIQNRAVSRGDLSDFCALLADIHGQHEHQGLLDRSGHLGLLDGFGELESEREAYRLLYEEWVAAIKDYRLKLADAERREREKDVLEFTASEIRSAKIKPNEDEELEVEERRLSHYEKLFEAVNGAVESLSPGSLESANGGIAGLRRSASALSQAAEIDEQLKEHLQRLQTSLIDIEDISESLGIYREGLRFDPRRLEAIESRLAELRRLKKKYGPRLEDVIARGRAAEASVKAFSSWDEEKKSLESKIAERQKKVLAQAELLSAKRSQVSSEFSYKVELVLSKLGMPKAKLPLVLRPLRAESGKLVLSSSGKDELEILIAPNPGESPKPLASIASGGELSRVALAIKTVLSAKGNLSTLIFDEVDAGIGGEVAVAVGGYLKTLARYCQVFCVTHLASIAVMADLHYKVDKIEESGRTVTRIQKLEGQDREGEIARMLAGDKEGKTSLAHASELLKKAAL</sequence>
<feature type="domain" description="RecF/RecN/SMC N-terminal" evidence="9">
    <location>
        <begin position="1"/>
        <end position="517"/>
    </location>
</feature>
<comment type="similarity">
    <text evidence="2">Belongs to the RecN family.</text>
</comment>
<evidence type="ECO:0000256" key="2">
    <source>
        <dbReference type="ARBA" id="ARBA00009441"/>
    </source>
</evidence>
<keyword evidence="7" id="KW-0234">DNA repair</keyword>
<dbReference type="AlphaFoldDB" id="A0A644W944"/>
<evidence type="ECO:0000256" key="4">
    <source>
        <dbReference type="ARBA" id="ARBA00022741"/>
    </source>
</evidence>
<protein>
    <recommendedName>
        <fullName evidence="3">DNA repair protein RecN</fullName>
    </recommendedName>
    <alternativeName>
        <fullName evidence="8">Recombination protein N</fullName>
    </alternativeName>
</protein>
<dbReference type="InterPro" id="IPR025662">
    <property type="entry name" value="Sigma_54_int_dom_ATP-bd_1"/>
</dbReference>
<dbReference type="InterPro" id="IPR004604">
    <property type="entry name" value="DNA_recomb/repair_RecN"/>
</dbReference>
<dbReference type="PIRSF" id="PIRSF003128">
    <property type="entry name" value="RecN"/>
    <property type="match status" value="1"/>
</dbReference>
<dbReference type="EMBL" id="VSSQ01000721">
    <property type="protein sequence ID" value="MPM00300.1"/>
    <property type="molecule type" value="Genomic_DNA"/>
</dbReference>